<feature type="compositionally biased region" description="Polar residues" evidence="1">
    <location>
        <begin position="216"/>
        <end position="227"/>
    </location>
</feature>
<name>A0A8A1MH33_AJECA</name>
<evidence type="ECO:0000313" key="3">
    <source>
        <dbReference type="Proteomes" id="UP000663671"/>
    </source>
</evidence>
<feature type="compositionally biased region" description="Basic and acidic residues" evidence="1">
    <location>
        <begin position="206"/>
        <end position="215"/>
    </location>
</feature>
<dbReference type="OrthoDB" id="4246716at2759"/>
<gene>
    <name evidence="2" type="ORF">I7I51_06153</name>
</gene>
<dbReference type="Proteomes" id="UP000663671">
    <property type="component" value="Chromosome 3"/>
</dbReference>
<feature type="region of interest" description="Disordered" evidence="1">
    <location>
        <begin position="132"/>
        <end position="180"/>
    </location>
</feature>
<evidence type="ECO:0000313" key="2">
    <source>
        <dbReference type="EMBL" id="QSS65311.1"/>
    </source>
</evidence>
<dbReference type="VEuPathDB" id="FungiDB:I7I51_06153"/>
<sequence>MSQPSKKQRSPRKSISSNNAWKKVVDTGRTLEILRCLRRNDQRRVAEAVALLKQVQSSLKRQKYQLFLHDVLSRCGPHGFLLCAIALGQTTVVGMRKSDRATLVDELEKRKDQPPINHPIFRSLAKRQKIPDSAEVSNDVHGEGVAQRISSSELSESDEENATAIDGPESPCDNSQPRQLADSEHLYHAHSDATQSIAMHFETRQGRNVEAERDSTSISTCRTNALPTETHKRSAHEGSPNNSNVTTAQEVFEHASLEGIATVFDQYICGAIRRDPIQIDRITFWRASVTTVFPLWGGPVDCLLSLDICEWGVEYLAMALFNAKVKWVEQVLHIVLNEGITLIVPNSEATLKGVRDEALIMVFGSDIHKAINESPVHRRELEEGKHVTECVSMILTKQQGAIINLTVGLDRGLEI</sequence>
<protein>
    <submittedName>
        <fullName evidence="2">Uncharacterized protein</fullName>
    </submittedName>
</protein>
<proteinExistence type="predicted"/>
<accession>A0A8A1MH33</accession>
<dbReference type="EMBL" id="CP069115">
    <property type="protein sequence ID" value="QSS65311.1"/>
    <property type="molecule type" value="Genomic_DNA"/>
</dbReference>
<dbReference type="AlphaFoldDB" id="A0A8A1MH33"/>
<feature type="region of interest" description="Disordered" evidence="1">
    <location>
        <begin position="206"/>
        <end position="244"/>
    </location>
</feature>
<evidence type="ECO:0000256" key="1">
    <source>
        <dbReference type="SAM" id="MobiDB-lite"/>
    </source>
</evidence>
<organism evidence="2 3">
    <name type="scientific">Ajellomyces capsulatus</name>
    <name type="common">Darling's disease fungus</name>
    <name type="synonym">Histoplasma capsulatum</name>
    <dbReference type="NCBI Taxonomy" id="5037"/>
    <lineage>
        <taxon>Eukaryota</taxon>
        <taxon>Fungi</taxon>
        <taxon>Dikarya</taxon>
        <taxon>Ascomycota</taxon>
        <taxon>Pezizomycotina</taxon>
        <taxon>Eurotiomycetes</taxon>
        <taxon>Eurotiomycetidae</taxon>
        <taxon>Onygenales</taxon>
        <taxon>Ajellomycetaceae</taxon>
        <taxon>Histoplasma</taxon>
    </lineage>
</organism>
<reference evidence="2" key="1">
    <citation type="submission" date="2021-01" db="EMBL/GenBank/DDBJ databases">
        <title>Chromosome-level genome assembly of a human fungal pathogen reveals clustering of transcriptionally co-regulated genes.</title>
        <authorList>
            <person name="Voorhies M."/>
            <person name="Cohen S."/>
            <person name="Shea T.P."/>
            <person name="Petrus S."/>
            <person name="Munoz J.F."/>
            <person name="Poplawski S."/>
            <person name="Goldman W.E."/>
            <person name="Michael T."/>
            <person name="Cuomo C.A."/>
            <person name="Sil A."/>
            <person name="Beyhan S."/>
        </authorList>
    </citation>
    <scope>NUCLEOTIDE SEQUENCE</scope>
    <source>
        <strain evidence="2">WU24</strain>
    </source>
</reference>